<dbReference type="Gene3D" id="2.60.120.10">
    <property type="entry name" value="Jelly Rolls"/>
    <property type="match status" value="1"/>
</dbReference>
<protein>
    <recommendedName>
        <fullName evidence="3">Cupin 2 conserved barrel domain protein</fullName>
    </recommendedName>
</protein>
<name>B1ZVV7_OPITP</name>
<keyword evidence="2" id="KW-1185">Reference proteome</keyword>
<dbReference type="OrthoDB" id="9105718at2"/>
<evidence type="ECO:0000313" key="2">
    <source>
        <dbReference type="Proteomes" id="UP000007013"/>
    </source>
</evidence>
<proteinExistence type="predicted"/>
<dbReference type="KEGG" id="ote:Oter_1759"/>
<dbReference type="RefSeq" id="WP_012374580.1">
    <property type="nucleotide sequence ID" value="NC_010571.1"/>
</dbReference>
<dbReference type="Proteomes" id="UP000007013">
    <property type="component" value="Chromosome"/>
</dbReference>
<sequence>MNQDFPISPTSTSPTRRLLQQDGVTATLSLLGPGDTLPENEKSTQDHVLFVIEGSANVQLDELNFLLKKDQALYVASGKSEAIRNASDSWLKLLRLDLPAREPAAAPIFTVADSSVFASDMSGR</sequence>
<dbReference type="STRING" id="452637.Oter_1759"/>
<accession>B1ZVV7</accession>
<dbReference type="SUPFAM" id="SSF51182">
    <property type="entry name" value="RmlC-like cupins"/>
    <property type="match status" value="1"/>
</dbReference>
<dbReference type="AlphaFoldDB" id="B1ZVV7"/>
<organism evidence="1 2">
    <name type="scientific">Opitutus terrae (strain DSM 11246 / JCM 15787 / PB90-1)</name>
    <dbReference type="NCBI Taxonomy" id="452637"/>
    <lineage>
        <taxon>Bacteria</taxon>
        <taxon>Pseudomonadati</taxon>
        <taxon>Verrucomicrobiota</taxon>
        <taxon>Opitutia</taxon>
        <taxon>Opitutales</taxon>
        <taxon>Opitutaceae</taxon>
        <taxon>Opitutus</taxon>
    </lineage>
</organism>
<dbReference type="InterPro" id="IPR014710">
    <property type="entry name" value="RmlC-like_jellyroll"/>
</dbReference>
<evidence type="ECO:0008006" key="3">
    <source>
        <dbReference type="Google" id="ProtNLM"/>
    </source>
</evidence>
<evidence type="ECO:0000313" key="1">
    <source>
        <dbReference type="EMBL" id="ACB75043.1"/>
    </source>
</evidence>
<gene>
    <name evidence="1" type="ordered locus">Oter_1759</name>
</gene>
<dbReference type="InterPro" id="IPR011051">
    <property type="entry name" value="RmlC_Cupin_sf"/>
</dbReference>
<dbReference type="EMBL" id="CP001032">
    <property type="protein sequence ID" value="ACB75043.1"/>
    <property type="molecule type" value="Genomic_DNA"/>
</dbReference>
<dbReference type="HOGENOM" id="CLU_2001530_0_0_0"/>
<dbReference type="eggNOG" id="COG0662">
    <property type="taxonomic scope" value="Bacteria"/>
</dbReference>
<reference evidence="1 2" key="1">
    <citation type="journal article" date="2011" name="J. Bacteriol.">
        <title>Genome sequence of the verrucomicrobium Opitutus terrae PB90-1, an abundant inhabitant of rice paddy soil ecosystems.</title>
        <authorList>
            <person name="van Passel M.W."/>
            <person name="Kant R."/>
            <person name="Palva A."/>
            <person name="Copeland A."/>
            <person name="Lucas S."/>
            <person name="Lapidus A."/>
            <person name="Glavina del Rio T."/>
            <person name="Pitluck S."/>
            <person name="Goltsman E."/>
            <person name="Clum A."/>
            <person name="Sun H."/>
            <person name="Schmutz J."/>
            <person name="Larimer F.W."/>
            <person name="Land M.L."/>
            <person name="Hauser L."/>
            <person name="Kyrpides N."/>
            <person name="Mikhailova N."/>
            <person name="Richardson P.P."/>
            <person name="Janssen P.H."/>
            <person name="de Vos W.M."/>
            <person name="Smidt H."/>
        </authorList>
    </citation>
    <scope>NUCLEOTIDE SEQUENCE [LARGE SCALE GENOMIC DNA]</scope>
    <source>
        <strain evidence="2">DSM 11246 / JCM 15787 / PB90-1</strain>
    </source>
</reference>